<dbReference type="GO" id="GO:0006353">
    <property type="term" value="P:DNA-templated transcription termination"/>
    <property type="evidence" value="ECO:0007669"/>
    <property type="project" value="InterPro"/>
</dbReference>
<dbReference type="Pfam" id="PF01029">
    <property type="entry name" value="NusB"/>
    <property type="match status" value="1"/>
</dbReference>
<dbReference type="OrthoDB" id="9811381at2"/>
<dbReference type="GO" id="GO:0031564">
    <property type="term" value="P:transcription antitermination"/>
    <property type="evidence" value="ECO:0007669"/>
    <property type="project" value="UniProtKB-KW"/>
</dbReference>
<dbReference type="PANTHER" id="PTHR11078">
    <property type="entry name" value="N UTILIZATION SUBSTANCE PROTEIN B-RELATED"/>
    <property type="match status" value="1"/>
</dbReference>
<evidence type="ECO:0000256" key="1">
    <source>
        <dbReference type="ARBA" id="ARBA00005952"/>
    </source>
</evidence>
<organism evidence="7 8">
    <name type="scientific">Candidatus Borkfalkia ceftriaxoniphila</name>
    <dbReference type="NCBI Taxonomy" id="2508949"/>
    <lineage>
        <taxon>Bacteria</taxon>
        <taxon>Bacillati</taxon>
        <taxon>Bacillota</taxon>
        <taxon>Clostridia</taxon>
        <taxon>Christensenellales</taxon>
        <taxon>Christensenellaceae</taxon>
        <taxon>Candidatus Borkfalkia</taxon>
    </lineage>
</organism>
<keyword evidence="2" id="KW-0889">Transcription antitermination</keyword>
<keyword evidence="5" id="KW-0804">Transcription</keyword>
<comment type="caution">
    <text evidence="7">The sequence shown here is derived from an EMBL/GenBank/DDBJ whole genome shotgun (WGS) entry which is preliminary data.</text>
</comment>
<dbReference type="GO" id="GO:0005829">
    <property type="term" value="C:cytosol"/>
    <property type="evidence" value="ECO:0007669"/>
    <property type="project" value="TreeGrafter"/>
</dbReference>
<feature type="domain" description="NusB/RsmB/TIM44" evidence="6">
    <location>
        <begin position="3"/>
        <end position="126"/>
    </location>
</feature>
<keyword evidence="3" id="KW-0694">RNA-binding</keyword>
<dbReference type="EMBL" id="SDOZ01000003">
    <property type="protein sequence ID" value="RXZ58175.1"/>
    <property type="molecule type" value="Genomic_DNA"/>
</dbReference>
<dbReference type="InterPro" id="IPR011605">
    <property type="entry name" value="NusB_fam"/>
</dbReference>
<dbReference type="InterPro" id="IPR006027">
    <property type="entry name" value="NusB_RsmB_TIM44"/>
</dbReference>
<sequence length="134" mass="14798">MRTNARECAYKIIFANLFHPADDATKRSVYKANELSEEDAAFADKLVDEVSAHLTELCEIIDKYAIGFSNERMFPADKSALLLALAEINYVEDVPDIVAVDEAVGLSKRYSTEKSTGFINGILAAYLANEKKGN</sequence>
<dbReference type="RefSeq" id="WP_129226414.1">
    <property type="nucleotide sequence ID" value="NZ_SDOZ01000003.1"/>
</dbReference>
<dbReference type="PANTHER" id="PTHR11078:SF3">
    <property type="entry name" value="ANTITERMINATION NUSB DOMAIN-CONTAINING PROTEIN"/>
    <property type="match status" value="1"/>
</dbReference>
<dbReference type="Gene3D" id="1.10.940.10">
    <property type="entry name" value="NusB-like"/>
    <property type="match status" value="1"/>
</dbReference>
<evidence type="ECO:0000313" key="7">
    <source>
        <dbReference type="EMBL" id="RXZ58175.1"/>
    </source>
</evidence>
<evidence type="ECO:0000256" key="3">
    <source>
        <dbReference type="ARBA" id="ARBA00022884"/>
    </source>
</evidence>
<evidence type="ECO:0000313" key="8">
    <source>
        <dbReference type="Proteomes" id="UP000291269"/>
    </source>
</evidence>
<name>A0A4Q2KAB1_9FIRM</name>
<accession>A0A4Q2KAB1</accession>
<gene>
    <name evidence="7" type="primary">nusB</name>
    <name evidence="7" type="ORF">ESZ91_08940</name>
</gene>
<keyword evidence="4" id="KW-0805">Transcription regulation</keyword>
<evidence type="ECO:0000259" key="6">
    <source>
        <dbReference type="Pfam" id="PF01029"/>
    </source>
</evidence>
<protein>
    <submittedName>
        <fullName evidence="7">Transcription antitermination factor NusB</fullName>
    </submittedName>
</protein>
<evidence type="ECO:0000256" key="4">
    <source>
        <dbReference type="ARBA" id="ARBA00023015"/>
    </source>
</evidence>
<dbReference type="SUPFAM" id="SSF48013">
    <property type="entry name" value="NusB-like"/>
    <property type="match status" value="1"/>
</dbReference>
<dbReference type="NCBIfam" id="TIGR01951">
    <property type="entry name" value="nusB"/>
    <property type="match status" value="1"/>
</dbReference>
<dbReference type="Proteomes" id="UP000291269">
    <property type="component" value="Unassembled WGS sequence"/>
</dbReference>
<keyword evidence="8" id="KW-1185">Reference proteome</keyword>
<comment type="similarity">
    <text evidence="1">Belongs to the NusB family.</text>
</comment>
<dbReference type="AlphaFoldDB" id="A0A4Q2KAB1"/>
<proteinExistence type="inferred from homology"/>
<evidence type="ECO:0000256" key="5">
    <source>
        <dbReference type="ARBA" id="ARBA00023163"/>
    </source>
</evidence>
<evidence type="ECO:0000256" key="2">
    <source>
        <dbReference type="ARBA" id="ARBA00022814"/>
    </source>
</evidence>
<dbReference type="GO" id="GO:0003723">
    <property type="term" value="F:RNA binding"/>
    <property type="evidence" value="ECO:0007669"/>
    <property type="project" value="UniProtKB-KW"/>
</dbReference>
<dbReference type="InterPro" id="IPR035926">
    <property type="entry name" value="NusB-like_sf"/>
</dbReference>
<reference evidence="7 8" key="1">
    <citation type="journal article" date="2019" name="Gut">
        <title>Antibiotics-induced monodominance of a novel gut bacterial order.</title>
        <authorList>
            <person name="Hildebrand F."/>
            <person name="Moitinho-Silva L."/>
            <person name="Blasche S."/>
            <person name="Jahn M.T."/>
            <person name="Gossmann T.I."/>
            <person name="Heuerta-Cepas J."/>
            <person name="Hercog R."/>
            <person name="Luetge M."/>
            <person name="Bahram M."/>
            <person name="Pryszlak A."/>
            <person name="Alves R.J."/>
            <person name="Waszak S.M."/>
            <person name="Zhu A."/>
            <person name="Ye L."/>
            <person name="Costea P.I."/>
            <person name="Aalvink S."/>
            <person name="Belzer C."/>
            <person name="Forslund S.K."/>
            <person name="Sunagawa S."/>
            <person name="Hentschel U."/>
            <person name="Merten C."/>
            <person name="Patil K.R."/>
            <person name="Benes V."/>
            <person name="Bork P."/>
        </authorList>
    </citation>
    <scope>NUCLEOTIDE SEQUENCE [LARGE SCALE GENOMIC DNA]</scope>
    <source>
        <strain evidence="7 8">HDS1380</strain>
    </source>
</reference>